<evidence type="ECO:0000256" key="1">
    <source>
        <dbReference type="SAM" id="MobiDB-lite"/>
    </source>
</evidence>
<evidence type="ECO:0000313" key="3">
    <source>
        <dbReference type="Proteomes" id="UP001519460"/>
    </source>
</evidence>
<proteinExistence type="predicted"/>
<protein>
    <submittedName>
        <fullName evidence="2">Uncharacterized protein</fullName>
    </submittedName>
</protein>
<keyword evidence="3" id="KW-1185">Reference proteome</keyword>
<dbReference type="EMBL" id="JACVVK020000065">
    <property type="protein sequence ID" value="KAK7496628.1"/>
    <property type="molecule type" value="Genomic_DNA"/>
</dbReference>
<sequence>MTDKVRTPTLLVTASGRHAPRQTDTAYDEGTTSLLAASFSKPLTSSYWCARSSRGHHEHVQFAPRSVLLSGGKSWTRQQIGASSVNHATLPKPANRGI</sequence>
<organism evidence="2 3">
    <name type="scientific">Batillaria attramentaria</name>
    <dbReference type="NCBI Taxonomy" id="370345"/>
    <lineage>
        <taxon>Eukaryota</taxon>
        <taxon>Metazoa</taxon>
        <taxon>Spiralia</taxon>
        <taxon>Lophotrochozoa</taxon>
        <taxon>Mollusca</taxon>
        <taxon>Gastropoda</taxon>
        <taxon>Caenogastropoda</taxon>
        <taxon>Sorbeoconcha</taxon>
        <taxon>Cerithioidea</taxon>
        <taxon>Batillariidae</taxon>
        <taxon>Batillaria</taxon>
    </lineage>
</organism>
<evidence type="ECO:0000313" key="2">
    <source>
        <dbReference type="EMBL" id="KAK7496628.1"/>
    </source>
</evidence>
<accession>A0ABD0LB73</accession>
<dbReference type="AlphaFoldDB" id="A0ABD0LB73"/>
<feature type="region of interest" description="Disordered" evidence="1">
    <location>
        <begin position="1"/>
        <end position="26"/>
    </location>
</feature>
<reference evidence="2 3" key="1">
    <citation type="journal article" date="2023" name="Sci. Data">
        <title>Genome assembly of the Korean intertidal mud-creeper Batillaria attramentaria.</title>
        <authorList>
            <person name="Patra A.K."/>
            <person name="Ho P.T."/>
            <person name="Jun S."/>
            <person name="Lee S.J."/>
            <person name="Kim Y."/>
            <person name="Won Y.J."/>
        </authorList>
    </citation>
    <scope>NUCLEOTIDE SEQUENCE [LARGE SCALE GENOMIC DNA]</scope>
    <source>
        <strain evidence="2">Wonlab-2016</strain>
    </source>
</reference>
<dbReference type="Proteomes" id="UP001519460">
    <property type="component" value="Unassembled WGS sequence"/>
</dbReference>
<name>A0ABD0LB73_9CAEN</name>
<comment type="caution">
    <text evidence="2">The sequence shown here is derived from an EMBL/GenBank/DDBJ whole genome shotgun (WGS) entry which is preliminary data.</text>
</comment>
<gene>
    <name evidence="2" type="ORF">BaRGS_00012035</name>
</gene>